<evidence type="ECO:0000256" key="2">
    <source>
        <dbReference type="ARBA" id="ARBA00022692"/>
    </source>
</evidence>
<keyword evidence="7" id="KW-1185">Reference proteome</keyword>
<dbReference type="InterPro" id="IPR019372">
    <property type="entry name" value="LHFPL"/>
</dbReference>
<gene>
    <name evidence="6" type="ORF">HNY73_009020</name>
</gene>
<keyword evidence="4 5" id="KW-0472">Membrane</keyword>
<evidence type="ECO:0000256" key="1">
    <source>
        <dbReference type="ARBA" id="ARBA00004141"/>
    </source>
</evidence>
<dbReference type="EMBL" id="JABXBU010000015">
    <property type="protein sequence ID" value="KAF8787419.1"/>
    <property type="molecule type" value="Genomic_DNA"/>
</dbReference>
<name>A0A8T0FDC2_ARGBR</name>
<dbReference type="GO" id="GO:0016020">
    <property type="term" value="C:membrane"/>
    <property type="evidence" value="ECO:0007669"/>
    <property type="project" value="UniProtKB-SubCell"/>
</dbReference>
<comment type="caution">
    <text evidence="6">The sequence shown here is derived from an EMBL/GenBank/DDBJ whole genome shotgun (WGS) entry which is preliminary data.</text>
</comment>
<accession>A0A8T0FDC2</accession>
<keyword evidence="2 5" id="KW-0812">Transmembrane</keyword>
<feature type="transmembrane region" description="Helical" evidence="5">
    <location>
        <begin position="69"/>
        <end position="94"/>
    </location>
</feature>
<evidence type="ECO:0000256" key="4">
    <source>
        <dbReference type="ARBA" id="ARBA00023136"/>
    </source>
</evidence>
<feature type="transmembrane region" description="Helical" evidence="5">
    <location>
        <begin position="154"/>
        <end position="182"/>
    </location>
</feature>
<evidence type="ECO:0000256" key="5">
    <source>
        <dbReference type="SAM" id="Phobius"/>
    </source>
</evidence>
<reference evidence="6" key="1">
    <citation type="journal article" date="2020" name="bioRxiv">
        <title>Chromosome-level reference genome of the European wasp spider Argiope bruennichi: a resource for studies on range expansion and evolutionary adaptation.</title>
        <authorList>
            <person name="Sheffer M.M."/>
            <person name="Hoppe A."/>
            <person name="Krehenwinkel H."/>
            <person name="Uhl G."/>
            <person name="Kuss A.W."/>
            <person name="Jensen L."/>
            <person name="Jensen C."/>
            <person name="Gillespie R.G."/>
            <person name="Hoff K.J."/>
            <person name="Prost S."/>
        </authorList>
    </citation>
    <scope>NUCLEOTIDE SEQUENCE</scope>
</reference>
<dbReference type="PANTHER" id="PTHR12489:SF19">
    <property type="entry name" value="LHFPL TETRASPAN SUBFAMILY MEMBER 2 PROTEIN"/>
    <property type="match status" value="1"/>
</dbReference>
<organism evidence="6 7">
    <name type="scientific">Argiope bruennichi</name>
    <name type="common">Wasp spider</name>
    <name type="synonym">Aranea bruennichi</name>
    <dbReference type="NCBI Taxonomy" id="94029"/>
    <lineage>
        <taxon>Eukaryota</taxon>
        <taxon>Metazoa</taxon>
        <taxon>Ecdysozoa</taxon>
        <taxon>Arthropoda</taxon>
        <taxon>Chelicerata</taxon>
        <taxon>Arachnida</taxon>
        <taxon>Araneae</taxon>
        <taxon>Araneomorphae</taxon>
        <taxon>Entelegynae</taxon>
        <taxon>Araneoidea</taxon>
        <taxon>Araneidae</taxon>
        <taxon>Argiope</taxon>
    </lineage>
</organism>
<proteinExistence type="predicted"/>
<evidence type="ECO:0000313" key="6">
    <source>
        <dbReference type="EMBL" id="KAF8787419.1"/>
    </source>
</evidence>
<evidence type="ECO:0000256" key="3">
    <source>
        <dbReference type="ARBA" id="ARBA00022989"/>
    </source>
</evidence>
<dbReference type="Proteomes" id="UP000807504">
    <property type="component" value="Unassembled WGS sequence"/>
</dbReference>
<protein>
    <submittedName>
        <fullName evidence="6">Uncharacterized protein</fullName>
    </submittedName>
</protein>
<comment type="subcellular location">
    <subcellularLocation>
        <location evidence="1">Membrane</location>
        <topology evidence="1">Multi-pass membrane protein</topology>
    </subcellularLocation>
</comment>
<reference evidence="6" key="2">
    <citation type="submission" date="2020-06" db="EMBL/GenBank/DDBJ databases">
        <authorList>
            <person name="Sheffer M."/>
        </authorList>
    </citation>
    <scope>NUCLEOTIDE SEQUENCE</scope>
</reference>
<dbReference type="AlphaFoldDB" id="A0A8T0FDC2"/>
<keyword evidence="3 5" id="KW-1133">Transmembrane helix</keyword>
<dbReference type="Pfam" id="PF10242">
    <property type="entry name" value="L_HMGIC_fpl"/>
    <property type="match status" value="1"/>
</dbReference>
<evidence type="ECO:0000313" key="7">
    <source>
        <dbReference type="Proteomes" id="UP000807504"/>
    </source>
</evidence>
<dbReference type="PANTHER" id="PTHR12489">
    <property type="entry name" value="LIPOMA HMGIC FUSION PARTNER-LIKE PROTEIN"/>
    <property type="match status" value="1"/>
</dbReference>
<sequence>MLYVTSWGGKSRFAVDLKVEENTCLLKTYADAGWRCIEIPNRLLIFLSDLPDEACHVRRMCYMIVTSRTLLWTLLTMATTLAMVAAVITPTWLIGPSRRLRGRSKASAEDEIFTPSLGLYNGCIKVHEIEQLFTENCAPFVTSFSMSSEDFPNFWKAALVLFVCGLGLLSFTLLTSLSCCCIRSVFRKSVSRHSVSSGLGALPCWMGEPKDSDGMQQ</sequence>